<sequence>ATPLAQHFKLSKKQEPPTDEEQTTLGSYKVGTEISLWDYWYGTKVQNLIERCMLFHMSQDQCIRALAEHAGIKPLVTVTVWKELQKENKEFFRAYLQVVTPRPLFMSYQQQNDINYCLFPFQVDVFKGDQIWQEGNTGND</sequence>
<dbReference type="InterPro" id="IPR006476">
    <property type="entry name" value="CHP01589_pln"/>
</dbReference>
<dbReference type="NCBIfam" id="TIGR01589">
    <property type="entry name" value="A_thal_3526"/>
    <property type="match status" value="1"/>
</dbReference>
<name>A0A445JLF3_GLYSO</name>
<feature type="non-terminal residue" evidence="1">
    <location>
        <position position="1"/>
    </location>
</feature>
<reference evidence="1 2" key="1">
    <citation type="submission" date="2018-09" db="EMBL/GenBank/DDBJ databases">
        <title>A high-quality reference genome of wild soybean provides a powerful tool to mine soybean genomes.</title>
        <authorList>
            <person name="Xie M."/>
            <person name="Chung C.Y.L."/>
            <person name="Li M.-W."/>
            <person name="Wong F.-L."/>
            <person name="Chan T.-F."/>
            <person name="Lam H.-M."/>
        </authorList>
    </citation>
    <scope>NUCLEOTIDE SEQUENCE [LARGE SCALE GENOMIC DNA]</scope>
    <source>
        <strain evidence="2">cv. W05</strain>
        <tissue evidence="1">Hypocotyl of etiolated seedlings</tissue>
    </source>
</reference>
<dbReference type="Pfam" id="PF09713">
    <property type="entry name" value="A_thal_3526"/>
    <property type="match status" value="1"/>
</dbReference>
<dbReference type="PANTHER" id="PTHR31871">
    <property type="entry name" value="OS02G0137100 PROTEIN"/>
    <property type="match status" value="1"/>
</dbReference>
<dbReference type="PANTHER" id="PTHR31871:SF5">
    <property type="entry name" value="TRANSMEMBRANE PROTEIN"/>
    <property type="match status" value="1"/>
</dbReference>
<evidence type="ECO:0000313" key="1">
    <source>
        <dbReference type="EMBL" id="RZB99273.1"/>
    </source>
</evidence>
<dbReference type="Proteomes" id="UP000289340">
    <property type="component" value="Chromosome 8"/>
</dbReference>
<comment type="caution">
    <text evidence="1">The sequence shown here is derived from an EMBL/GenBank/DDBJ whole genome shotgun (WGS) entry which is preliminary data.</text>
</comment>
<evidence type="ECO:0000313" key="2">
    <source>
        <dbReference type="Proteomes" id="UP000289340"/>
    </source>
</evidence>
<keyword evidence="2" id="KW-1185">Reference proteome</keyword>
<dbReference type="EMBL" id="QZWG01000008">
    <property type="protein sequence ID" value="RZB99273.1"/>
    <property type="molecule type" value="Genomic_DNA"/>
</dbReference>
<protein>
    <submittedName>
        <fullName evidence="1">Uncharacterized protein</fullName>
    </submittedName>
</protein>
<proteinExistence type="predicted"/>
<dbReference type="AlphaFoldDB" id="A0A445JLF3"/>
<accession>A0A445JLF3</accession>
<gene>
    <name evidence="1" type="ORF">D0Y65_021948</name>
</gene>
<organism evidence="1 2">
    <name type="scientific">Glycine soja</name>
    <name type="common">Wild soybean</name>
    <dbReference type="NCBI Taxonomy" id="3848"/>
    <lineage>
        <taxon>Eukaryota</taxon>
        <taxon>Viridiplantae</taxon>
        <taxon>Streptophyta</taxon>
        <taxon>Embryophyta</taxon>
        <taxon>Tracheophyta</taxon>
        <taxon>Spermatophyta</taxon>
        <taxon>Magnoliopsida</taxon>
        <taxon>eudicotyledons</taxon>
        <taxon>Gunneridae</taxon>
        <taxon>Pentapetalae</taxon>
        <taxon>rosids</taxon>
        <taxon>fabids</taxon>
        <taxon>Fabales</taxon>
        <taxon>Fabaceae</taxon>
        <taxon>Papilionoideae</taxon>
        <taxon>50 kb inversion clade</taxon>
        <taxon>NPAAA clade</taxon>
        <taxon>indigoferoid/millettioid clade</taxon>
        <taxon>Phaseoleae</taxon>
        <taxon>Glycine</taxon>
        <taxon>Glycine subgen. Soja</taxon>
    </lineage>
</organism>